<evidence type="ECO:0000256" key="2">
    <source>
        <dbReference type="ARBA" id="ARBA00006403"/>
    </source>
</evidence>
<evidence type="ECO:0000259" key="6">
    <source>
        <dbReference type="SMART" id="SM00415"/>
    </source>
</evidence>
<protein>
    <submittedName>
        <fullName evidence="7">Heat shock factor protein</fullName>
    </submittedName>
</protein>
<dbReference type="Pfam" id="PF00447">
    <property type="entry name" value="HSF_DNA-bind"/>
    <property type="match status" value="1"/>
</dbReference>
<dbReference type="AlphaFoldDB" id="A0A8J5CUW6"/>
<evidence type="ECO:0000313" key="7">
    <source>
        <dbReference type="EMBL" id="KAG0721516.1"/>
    </source>
</evidence>
<dbReference type="SMART" id="SM00415">
    <property type="entry name" value="HSF"/>
    <property type="match status" value="1"/>
</dbReference>
<comment type="caution">
    <text evidence="7">The sequence shown here is derived from an EMBL/GenBank/DDBJ whole genome shotgun (WGS) entry which is preliminary data.</text>
</comment>
<evidence type="ECO:0000256" key="3">
    <source>
        <dbReference type="ARBA" id="ARBA00023125"/>
    </source>
</evidence>
<accession>A0A8J5CUW6</accession>
<name>A0A8J5CUW6_CHIOP</name>
<dbReference type="PANTHER" id="PTHR10015">
    <property type="entry name" value="HEAT SHOCK TRANSCRIPTION FACTOR"/>
    <property type="match status" value="1"/>
</dbReference>
<reference evidence="7" key="1">
    <citation type="submission" date="2020-07" db="EMBL/GenBank/DDBJ databases">
        <title>The High-quality genome of the commercially important snow crab, Chionoecetes opilio.</title>
        <authorList>
            <person name="Jeong J.-H."/>
            <person name="Ryu S."/>
        </authorList>
    </citation>
    <scope>NUCLEOTIDE SEQUENCE</scope>
    <source>
        <strain evidence="7">MADBK_172401_WGS</strain>
        <tissue evidence="7">Digestive gland</tissue>
    </source>
</reference>
<dbReference type="InterPro" id="IPR036390">
    <property type="entry name" value="WH_DNA-bd_sf"/>
</dbReference>
<gene>
    <name evidence="7" type="primary">Hsf</name>
    <name evidence="7" type="ORF">GWK47_006320</name>
</gene>
<evidence type="ECO:0000256" key="1">
    <source>
        <dbReference type="ARBA" id="ARBA00004123"/>
    </source>
</evidence>
<evidence type="ECO:0000256" key="4">
    <source>
        <dbReference type="ARBA" id="ARBA00023242"/>
    </source>
</evidence>
<keyword evidence="7" id="KW-0346">Stress response</keyword>
<dbReference type="OrthoDB" id="60033at2759"/>
<dbReference type="Gene3D" id="1.10.10.10">
    <property type="entry name" value="Winged helix-like DNA-binding domain superfamily/Winged helix DNA-binding domain"/>
    <property type="match status" value="1"/>
</dbReference>
<dbReference type="PANTHER" id="PTHR10015:SF427">
    <property type="entry name" value="HEAT SHOCK FACTOR PROTEIN"/>
    <property type="match status" value="1"/>
</dbReference>
<keyword evidence="3" id="KW-0238">DNA-binding</keyword>
<sequence>MYLRGVIREPSAQTSDFLYVFIILLQTGCTIQWAPLPHDARNGQSMPTMIDRTMHAIEGSTSVPAFLTKLWRLVEDAKTNDLISWTQTLAASSSLTDILRTTVTESGRSFLIQNQAEFARDLLPQYYKHSNMASFVRQLNMCKSVEA</sequence>
<dbReference type="GO" id="GO:0003700">
    <property type="term" value="F:DNA-binding transcription factor activity"/>
    <property type="evidence" value="ECO:0007669"/>
    <property type="project" value="InterPro"/>
</dbReference>
<organism evidence="7 8">
    <name type="scientific">Chionoecetes opilio</name>
    <name type="common">Atlantic snow crab</name>
    <name type="synonym">Cancer opilio</name>
    <dbReference type="NCBI Taxonomy" id="41210"/>
    <lineage>
        <taxon>Eukaryota</taxon>
        <taxon>Metazoa</taxon>
        <taxon>Ecdysozoa</taxon>
        <taxon>Arthropoda</taxon>
        <taxon>Crustacea</taxon>
        <taxon>Multicrustacea</taxon>
        <taxon>Malacostraca</taxon>
        <taxon>Eumalacostraca</taxon>
        <taxon>Eucarida</taxon>
        <taxon>Decapoda</taxon>
        <taxon>Pleocyemata</taxon>
        <taxon>Brachyura</taxon>
        <taxon>Eubrachyura</taxon>
        <taxon>Majoidea</taxon>
        <taxon>Majidae</taxon>
        <taxon>Chionoecetes</taxon>
    </lineage>
</organism>
<keyword evidence="8" id="KW-1185">Reference proteome</keyword>
<proteinExistence type="inferred from homology"/>
<dbReference type="Proteomes" id="UP000770661">
    <property type="component" value="Unassembled WGS sequence"/>
</dbReference>
<evidence type="ECO:0000256" key="5">
    <source>
        <dbReference type="RuleBase" id="RU004020"/>
    </source>
</evidence>
<dbReference type="InterPro" id="IPR000232">
    <property type="entry name" value="HSF_DNA-bd"/>
</dbReference>
<comment type="similarity">
    <text evidence="2 5">Belongs to the HSF family.</text>
</comment>
<dbReference type="InterPro" id="IPR036388">
    <property type="entry name" value="WH-like_DNA-bd_sf"/>
</dbReference>
<comment type="subcellular location">
    <subcellularLocation>
        <location evidence="1">Nucleus</location>
    </subcellularLocation>
</comment>
<evidence type="ECO:0000313" key="8">
    <source>
        <dbReference type="Proteomes" id="UP000770661"/>
    </source>
</evidence>
<dbReference type="EMBL" id="JACEEZ010010991">
    <property type="protein sequence ID" value="KAG0721516.1"/>
    <property type="molecule type" value="Genomic_DNA"/>
</dbReference>
<dbReference type="SUPFAM" id="SSF46785">
    <property type="entry name" value="Winged helix' DNA-binding domain"/>
    <property type="match status" value="1"/>
</dbReference>
<keyword evidence="4" id="KW-0539">Nucleus</keyword>
<dbReference type="GO" id="GO:0005634">
    <property type="term" value="C:nucleus"/>
    <property type="evidence" value="ECO:0007669"/>
    <property type="project" value="UniProtKB-SubCell"/>
</dbReference>
<feature type="domain" description="HSF-type DNA-binding" evidence="6">
    <location>
        <begin position="62"/>
        <end position="143"/>
    </location>
</feature>
<dbReference type="GO" id="GO:0043565">
    <property type="term" value="F:sequence-specific DNA binding"/>
    <property type="evidence" value="ECO:0007669"/>
    <property type="project" value="InterPro"/>
</dbReference>